<dbReference type="GO" id="GO:0009927">
    <property type="term" value="F:histidine phosphotransfer kinase activity"/>
    <property type="evidence" value="ECO:0007669"/>
    <property type="project" value="TreeGrafter"/>
</dbReference>
<keyword evidence="10 17" id="KW-1133">Transmembrane helix</keyword>
<feature type="domain" description="Histidine kinase" evidence="18">
    <location>
        <begin position="663"/>
        <end position="967"/>
    </location>
</feature>
<feature type="coiled-coil region" evidence="15">
    <location>
        <begin position="615"/>
        <end position="656"/>
    </location>
</feature>
<keyword evidence="6 17" id="KW-0812">Transmembrane</keyword>
<feature type="region of interest" description="Disordered" evidence="16">
    <location>
        <begin position="334"/>
        <end position="358"/>
    </location>
</feature>
<dbReference type="FunFam" id="1.10.287.130:FF:000004">
    <property type="entry name" value="Ethylene receptor 1"/>
    <property type="match status" value="1"/>
</dbReference>
<dbReference type="PANTHER" id="PTHR43047">
    <property type="entry name" value="TWO-COMPONENT HISTIDINE PROTEIN KINASE"/>
    <property type="match status" value="1"/>
</dbReference>
<dbReference type="Gene3D" id="1.10.287.130">
    <property type="match status" value="1"/>
</dbReference>
<reference evidence="21 22" key="1">
    <citation type="submission" date="2017-04" db="EMBL/GenBank/DDBJ databases">
        <title>Draft genome sequence of Tuber borchii Vittad., a whitish edible truffle.</title>
        <authorList>
            <consortium name="DOE Joint Genome Institute"/>
            <person name="Murat C."/>
            <person name="Kuo A."/>
            <person name="Barry K.W."/>
            <person name="Clum A."/>
            <person name="Dockter R.B."/>
            <person name="Fauchery L."/>
            <person name="Iotti M."/>
            <person name="Kohler A."/>
            <person name="Labutti K."/>
            <person name="Lindquist E.A."/>
            <person name="Lipzen A."/>
            <person name="Ohm R.A."/>
            <person name="Wang M."/>
            <person name="Grigoriev I.V."/>
            <person name="Zambonelli A."/>
            <person name="Martin F.M."/>
        </authorList>
    </citation>
    <scope>NUCLEOTIDE SEQUENCE [LARGE SCALE GENOMIC DNA]</scope>
    <source>
        <strain evidence="21 22">Tbo3840</strain>
    </source>
</reference>
<dbReference type="Pfam" id="PF00512">
    <property type="entry name" value="HisKA"/>
    <property type="match status" value="1"/>
</dbReference>
<dbReference type="InterPro" id="IPR003660">
    <property type="entry name" value="HAMP_dom"/>
</dbReference>
<comment type="catalytic activity">
    <reaction evidence="1">
        <text>ATP + protein L-histidine = ADP + protein N-phospho-L-histidine.</text>
        <dbReference type="EC" id="2.7.13.3"/>
    </reaction>
</comment>
<dbReference type="SUPFAM" id="SSF55874">
    <property type="entry name" value="ATPase domain of HSP90 chaperone/DNA topoisomerase II/histidine kinase"/>
    <property type="match status" value="1"/>
</dbReference>
<evidence type="ECO:0000256" key="9">
    <source>
        <dbReference type="ARBA" id="ARBA00022840"/>
    </source>
</evidence>
<dbReference type="PROSITE" id="PS50110">
    <property type="entry name" value="RESPONSE_REGULATORY"/>
    <property type="match status" value="1"/>
</dbReference>
<dbReference type="CDD" id="cd17546">
    <property type="entry name" value="REC_hyHK_CKI1_RcsC-like"/>
    <property type="match status" value="1"/>
</dbReference>
<evidence type="ECO:0000256" key="12">
    <source>
        <dbReference type="ARBA" id="ARBA00023136"/>
    </source>
</evidence>
<dbReference type="PRINTS" id="PR00344">
    <property type="entry name" value="BCTRLSENSOR"/>
</dbReference>
<evidence type="ECO:0000256" key="2">
    <source>
        <dbReference type="ARBA" id="ARBA00004370"/>
    </source>
</evidence>
<dbReference type="GO" id="GO:0007234">
    <property type="term" value="P:osmosensory signaling via phosphorelay pathway"/>
    <property type="evidence" value="ECO:0007669"/>
    <property type="project" value="UniProtKB-ARBA"/>
</dbReference>
<feature type="compositionally biased region" description="Polar residues" evidence="16">
    <location>
        <begin position="838"/>
        <end position="847"/>
    </location>
</feature>
<protein>
    <recommendedName>
        <fullName evidence="3">histidine kinase</fullName>
        <ecNumber evidence="3">2.7.13.3</ecNumber>
    </recommendedName>
</protein>
<evidence type="ECO:0000256" key="16">
    <source>
        <dbReference type="SAM" id="MobiDB-lite"/>
    </source>
</evidence>
<dbReference type="InterPro" id="IPR004358">
    <property type="entry name" value="Sig_transdc_His_kin-like_C"/>
</dbReference>
<evidence type="ECO:0000256" key="10">
    <source>
        <dbReference type="ARBA" id="ARBA00022989"/>
    </source>
</evidence>
<dbReference type="InterPro" id="IPR011006">
    <property type="entry name" value="CheY-like_superfamily"/>
</dbReference>
<dbReference type="Gene3D" id="3.40.50.2300">
    <property type="match status" value="1"/>
</dbReference>
<evidence type="ECO:0000256" key="8">
    <source>
        <dbReference type="ARBA" id="ARBA00022777"/>
    </source>
</evidence>
<keyword evidence="5" id="KW-0808">Transferase</keyword>
<dbReference type="SUPFAM" id="SSF47384">
    <property type="entry name" value="Homodimeric domain of signal transducing histidine kinase"/>
    <property type="match status" value="1"/>
</dbReference>
<dbReference type="SMART" id="SM00387">
    <property type="entry name" value="HATPase_c"/>
    <property type="match status" value="1"/>
</dbReference>
<dbReference type="GO" id="GO:0005524">
    <property type="term" value="F:ATP binding"/>
    <property type="evidence" value="ECO:0007669"/>
    <property type="project" value="UniProtKB-KW"/>
</dbReference>
<dbReference type="AlphaFoldDB" id="A0A2T6ZJB8"/>
<comment type="subcellular location">
    <subcellularLocation>
        <location evidence="2">Membrane</location>
    </subcellularLocation>
</comment>
<evidence type="ECO:0000259" key="18">
    <source>
        <dbReference type="PROSITE" id="PS50109"/>
    </source>
</evidence>
<dbReference type="Pfam" id="PF00072">
    <property type="entry name" value="Response_reg"/>
    <property type="match status" value="1"/>
</dbReference>
<organism evidence="21 22">
    <name type="scientific">Tuber borchii</name>
    <name type="common">White truffle</name>
    <dbReference type="NCBI Taxonomy" id="42251"/>
    <lineage>
        <taxon>Eukaryota</taxon>
        <taxon>Fungi</taxon>
        <taxon>Dikarya</taxon>
        <taxon>Ascomycota</taxon>
        <taxon>Pezizomycotina</taxon>
        <taxon>Pezizomycetes</taxon>
        <taxon>Pezizales</taxon>
        <taxon>Tuberaceae</taxon>
        <taxon>Tuber</taxon>
    </lineage>
</organism>
<dbReference type="CDD" id="cd00082">
    <property type="entry name" value="HisKA"/>
    <property type="match status" value="1"/>
</dbReference>
<comment type="caution">
    <text evidence="21">The sequence shown here is derived from an EMBL/GenBank/DDBJ whole genome shotgun (WGS) entry which is preliminary data.</text>
</comment>
<proteinExistence type="predicted"/>
<evidence type="ECO:0000256" key="7">
    <source>
        <dbReference type="ARBA" id="ARBA00022741"/>
    </source>
</evidence>
<evidence type="ECO:0000256" key="11">
    <source>
        <dbReference type="ARBA" id="ARBA00023012"/>
    </source>
</evidence>
<evidence type="ECO:0000313" key="21">
    <source>
        <dbReference type="EMBL" id="PUU75588.1"/>
    </source>
</evidence>
<keyword evidence="9" id="KW-0067">ATP-binding</keyword>
<feature type="region of interest" description="Disordered" evidence="16">
    <location>
        <begin position="520"/>
        <end position="563"/>
    </location>
</feature>
<dbReference type="SMART" id="SM00448">
    <property type="entry name" value="REC"/>
    <property type="match status" value="1"/>
</dbReference>
<dbReference type="OrthoDB" id="60033at2759"/>
<dbReference type="InterPro" id="IPR001789">
    <property type="entry name" value="Sig_transdc_resp-reg_receiver"/>
</dbReference>
<evidence type="ECO:0000256" key="13">
    <source>
        <dbReference type="ARBA" id="ARBA00023180"/>
    </source>
</evidence>
<keyword evidence="12 17" id="KW-0472">Membrane</keyword>
<keyword evidence="4 14" id="KW-0597">Phosphoprotein</keyword>
<feature type="region of interest" description="Disordered" evidence="16">
    <location>
        <begin position="816"/>
        <end position="865"/>
    </location>
</feature>
<dbReference type="Proteomes" id="UP000244722">
    <property type="component" value="Unassembled WGS sequence"/>
</dbReference>
<dbReference type="InterPro" id="IPR036890">
    <property type="entry name" value="HATPase_C_sf"/>
</dbReference>
<evidence type="ECO:0000259" key="20">
    <source>
        <dbReference type="PROSITE" id="PS50885"/>
    </source>
</evidence>
<feature type="compositionally biased region" description="Acidic residues" evidence="16">
    <location>
        <begin position="544"/>
        <end position="555"/>
    </location>
</feature>
<evidence type="ECO:0000256" key="5">
    <source>
        <dbReference type="ARBA" id="ARBA00022679"/>
    </source>
</evidence>
<keyword evidence="7" id="KW-0547">Nucleotide-binding</keyword>
<dbReference type="SMART" id="SM00388">
    <property type="entry name" value="HisKA"/>
    <property type="match status" value="1"/>
</dbReference>
<dbReference type="InterPro" id="IPR003594">
    <property type="entry name" value="HATPase_dom"/>
</dbReference>
<evidence type="ECO:0000313" key="22">
    <source>
        <dbReference type="Proteomes" id="UP000244722"/>
    </source>
</evidence>
<feature type="region of interest" description="Disordered" evidence="16">
    <location>
        <begin position="1191"/>
        <end position="1230"/>
    </location>
</feature>
<dbReference type="InterPro" id="IPR003661">
    <property type="entry name" value="HisK_dim/P_dom"/>
</dbReference>
<keyword evidence="15" id="KW-0175">Coiled coil</keyword>
<evidence type="ECO:0000256" key="3">
    <source>
        <dbReference type="ARBA" id="ARBA00012438"/>
    </source>
</evidence>
<feature type="region of interest" description="Disordered" evidence="16">
    <location>
        <begin position="574"/>
        <end position="593"/>
    </location>
</feature>
<dbReference type="STRING" id="42251.A0A2T6ZJB8"/>
<evidence type="ECO:0000256" key="14">
    <source>
        <dbReference type="PROSITE-ProRule" id="PRU00169"/>
    </source>
</evidence>
<dbReference type="EMBL" id="NESQ01000223">
    <property type="protein sequence ID" value="PUU75588.1"/>
    <property type="molecule type" value="Genomic_DNA"/>
</dbReference>
<keyword evidence="8" id="KW-0418">Kinase</keyword>
<name>A0A2T6ZJB8_TUBBO</name>
<evidence type="ECO:0000256" key="6">
    <source>
        <dbReference type="ARBA" id="ARBA00022692"/>
    </source>
</evidence>
<feature type="domain" description="HAMP" evidence="20">
    <location>
        <begin position="608"/>
        <end position="630"/>
    </location>
</feature>
<dbReference type="FunFam" id="3.40.50.2300:FF:000289">
    <property type="entry name" value="Osmosensing histidine protein kinase SLN1"/>
    <property type="match status" value="1"/>
</dbReference>
<sequence length="1230" mass="134292">MRIRIREQLSLLVALTALVAVGVLAVVTWVHNYRLVLDVRSSRFSLTASLKSVQVTQSIALLYNTVYAISTRAILQSALRRYQKGNNTMDNWSRTIDDLKNSGSADMGGFPHVLQMVVYDENLSAGMVGVPDGTVIDGMRLSAANPNFTGTLPNGTMIKIGGGLGGRMGLLNVTGDNADGVMLPGDPVNGNVTYPMLLANPSPAYYAEADANLTKGLPVKDGFPHALYPFLQGSQALAPSNVFTPEDIYSKRGLLLGPMRVNESFYILSLTIPVINNTSEATLLGFLTVILNAGAILDITQDARGMGSTGQTILVGPATPDNKWADDALSAISETHTTTNNQSDSTGPVGITRRSSLDWDTSSPESAIEWVGRKLGLRKRALPEKIGDYEFRYLFPPGRHPGLVGQARRLKDYPMVKKVYQSGIGVNGRDGHNGDGGGSNLDTRNSEGRLVSAGFSIVEIVKNLSDWALLVEQDQEEAFKPIYKLRNILLGTVFGTFAVIIALVCPIAHFAVKPITRLKRATEKSTRPPSYTPDGGSSGVIDSLDPEANLEDPENEDRGRNRFYGMGELMRRRRLRRNSSQSGDGSDEQRRRAFRIPGKVRERKHIIDDELTDLTRTFNEMSEELVKQYENLEERVAERTKELEEQKKVAESANQAKSLFVANITHELRTPLNGILGMCAVSMQEDDLPKIKRSLAVVYKSGELLLHLLTDLLTFSRNQVGHMAISLDEKEFRMAEISTQIKAIFETQANESKIDFSIIIAPEKTVQEMVFWGDSNRILQVLINLVSNSLKFTPENGAVQVRMRLLQEVLPVPEETTIRRGSSRTGSKRDQGSRAVSRINSTNTPRNGSPAASSPPPTSQAASPPITEKVGDQILVDRPMLGPPPNAKTYMFEFQVEDTGPGIPEHLHQEVFEPFVQGDLRLSKKYGGTGLGLSICNQLAKLMQGTIELKSLEKAGTTFTMKIPLKYVKEYTPSVGPSSAAIDRALPETASARSVQSGVSFGKNHKPRLVGLSQPFFAPSIPPNPTPDQELPEVAANGGMHEHRGNGETGRIRVLVAEDNKVNQEVVLKMLKLEEIYDVTIAKDGQEAVDRIKEALDVGENFQLVLMDIQMPNLDGIESTRIIRHLGYDAPIVALSAFAEESNVQDCLDAGMNFFLEKPIRRPQLKQVLKTYCSTIKEECASSVEQLAEGSASAGTTPMTTPPVEAAGEKSIGGSVGGGWEFGKGERVGG</sequence>
<feature type="transmembrane region" description="Helical" evidence="17">
    <location>
        <begin position="488"/>
        <end position="512"/>
    </location>
</feature>
<feature type="modified residue" description="4-aspartylphosphate" evidence="14">
    <location>
        <position position="1108"/>
    </location>
</feature>
<dbReference type="InterPro" id="IPR005467">
    <property type="entry name" value="His_kinase_dom"/>
</dbReference>
<dbReference type="PANTHER" id="PTHR43047:SF72">
    <property type="entry name" value="OSMOSENSING HISTIDINE PROTEIN KINASE SLN1"/>
    <property type="match status" value="1"/>
</dbReference>
<evidence type="ECO:0000256" key="4">
    <source>
        <dbReference type="ARBA" id="ARBA00022553"/>
    </source>
</evidence>
<keyword evidence="22" id="KW-1185">Reference proteome</keyword>
<dbReference type="InterPro" id="IPR036097">
    <property type="entry name" value="HisK_dim/P_sf"/>
</dbReference>
<evidence type="ECO:0000259" key="19">
    <source>
        <dbReference type="PROSITE" id="PS50110"/>
    </source>
</evidence>
<dbReference type="PROSITE" id="PS50885">
    <property type="entry name" value="HAMP"/>
    <property type="match status" value="1"/>
</dbReference>
<evidence type="ECO:0000256" key="17">
    <source>
        <dbReference type="SAM" id="Phobius"/>
    </source>
</evidence>
<gene>
    <name evidence="21" type="ORF">B9Z19DRAFT_1053701</name>
</gene>
<evidence type="ECO:0000256" key="15">
    <source>
        <dbReference type="SAM" id="Coils"/>
    </source>
</evidence>
<feature type="domain" description="Response regulatory" evidence="19">
    <location>
        <begin position="1053"/>
        <end position="1173"/>
    </location>
</feature>
<dbReference type="GO" id="GO:0005886">
    <property type="term" value="C:plasma membrane"/>
    <property type="evidence" value="ECO:0007669"/>
    <property type="project" value="TreeGrafter"/>
</dbReference>
<dbReference type="Gene3D" id="3.30.565.10">
    <property type="entry name" value="Histidine kinase-like ATPase, C-terminal domain"/>
    <property type="match status" value="1"/>
</dbReference>
<feature type="compositionally biased region" description="Polar residues" evidence="16">
    <location>
        <begin position="334"/>
        <end position="346"/>
    </location>
</feature>
<accession>A0A2T6ZJB8</accession>
<evidence type="ECO:0000256" key="1">
    <source>
        <dbReference type="ARBA" id="ARBA00000085"/>
    </source>
</evidence>
<dbReference type="EC" id="2.7.13.3" evidence="3"/>
<dbReference type="PROSITE" id="PS50109">
    <property type="entry name" value="HIS_KIN"/>
    <property type="match status" value="1"/>
</dbReference>
<dbReference type="Pfam" id="PF02518">
    <property type="entry name" value="HATPase_c"/>
    <property type="match status" value="1"/>
</dbReference>
<dbReference type="SUPFAM" id="SSF52172">
    <property type="entry name" value="CheY-like"/>
    <property type="match status" value="1"/>
</dbReference>
<dbReference type="GO" id="GO:0000155">
    <property type="term" value="F:phosphorelay sensor kinase activity"/>
    <property type="evidence" value="ECO:0007669"/>
    <property type="project" value="InterPro"/>
</dbReference>
<keyword evidence="11" id="KW-0902">Two-component regulatory system</keyword>
<keyword evidence="13" id="KW-0325">Glycoprotein</keyword>